<evidence type="ECO:0000256" key="1">
    <source>
        <dbReference type="SAM" id="MobiDB-lite"/>
    </source>
</evidence>
<dbReference type="Proteomes" id="UP000468531">
    <property type="component" value="Unassembled WGS sequence"/>
</dbReference>
<evidence type="ECO:0000313" key="2">
    <source>
        <dbReference type="EMBL" id="NEU97015.1"/>
    </source>
</evidence>
<evidence type="ECO:0000313" key="3">
    <source>
        <dbReference type="Proteomes" id="UP000468531"/>
    </source>
</evidence>
<comment type="caution">
    <text evidence="2">The sequence shown here is derived from an EMBL/GenBank/DDBJ whole genome shotgun (WGS) entry which is preliminary data.</text>
</comment>
<accession>A0A6P1BF19</accession>
<dbReference type="EMBL" id="VKHP01000048">
    <property type="protein sequence ID" value="NEU97015.1"/>
    <property type="molecule type" value="Genomic_DNA"/>
</dbReference>
<protein>
    <submittedName>
        <fullName evidence="2">Uncharacterized protein</fullName>
    </submittedName>
</protein>
<dbReference type="AlphaFoldDB" id="A0A6P1BF19"/>
<reference evidence="2 3" key="1">
    <citation type="journal article" date="2020" name="Arch. Microbiol.">
        <title>Bradyrhizobium uaiense sp. nov., a new highly efficient cowpea symbiont.</title>
        <authorList>
            <person name="Cabral Michel D."/>
            <person name="Azarias Guimaraes A."/>
            <person name="Martins da Costa E."/>
            <person name="Soares de Carvalho T."/>
            <person name="Balsanelli E."/>
            <person name="Willems A."/>
            <person name="Maltempi de Souza E."/>
            <person name="de Souza Moreira F.M."/>
        </authorList>
    </citation>
    <scope>NUCLEOTIDE SEQUENCE [LARGE SCALE GENOMIC DNA]</scope>
    <source>
        <strain evidence="2 3">UFLA 03-164</strain>
    </source>
</reference>
<gene>
    <name evidence="2" type="ORF">FNJ47_14500</name>
</gene>
<organism evidence="2 3">
    <name type="scientific">Bradyrhizobium uaiense</name>
    <dbReference type="NCBI Taxonomy" id="2594946"/>
    <lineage>
        <taxon>Bacteria</taxon>
        <taxon>Pseudomonadati</taxon>
        <taxon>Pseudomonadota</taxon>
        <taxon>Alphaproteobacteria</taxon>
        <taxon>Hyphomicrobiales</taxon>
        <taxon>Nitrobacteraceae</taxon>
        <taxon>Bradyrhizobium</taxon>
    </lineage>
</organism>
<dbReference type="RefSeq" id="WP_163154041.1">
    <property type="nucleotide sequence ID" value="NZ_VKHP01000048.1"/>
</dbReference>
<keyword evidence="3" id="KW-1185">Reference proteome</keyword>
<proteinExistence type="predicted"/>
<sequence length="67" mass="7839">MKQNQSIYPDISDILQRKAEGRRNIIALSFAEKIEMLEIMRDRISPLRDARNNRTANSPDPVVWVEQ</sequence>
<feature type="region of interest" description="Disordered" evidence="1">
    <location>
        <begin position="48"/>
        <end position="67"/>
    </location>
</feature>
<name>A0A6P1BF19_9BRAD</name>